<dbReference type="InterPro" id="IPR029127">
    <property type="entry name" value="MvaI_BcnI"/>
</dbReference>
<dbReference type="OrthoDB" id="9204522at2"/>
<evidence type="ECO:0000313" key="3">
    <source>
        <dbReference type="Proteomes" id="UP000295310"/>
    </source>
</evidence>
<protein>
    <submittedName>
        <fullName evidence="2">MvaI/BcnI restriction endonuclease family protein</fullName>
    </submittedName>
</protein>
<accession>A0A4R6BAM0</accession>
<gene>
    <name evidence="2" type="ORF">ERX27_10775</name>
</gene>
<dbReference type="AlphaFoldDB" id="A0A4R6BAM0"/>
<name>A0A4R6BAM0_9STAP</name>
<evidence type="ECO:0000259" key="1">
    <source>
        <dbReference type="Pfam" id="PF15515"/>
    </source>
</evidence>
<reference evidence="2 3" key="1">
    <citation type="submission" date="2019-01" db="EMBL/GenBank/DDBJ databases">
        <title>Draft genome sequences of the type strains of six Macrococcus species.</title>
        <authorList>
            <person name="Mazhar S."/>
            <person name="Altermann E."/>
            <person name="Hill C."/>
            <person name="Mcauliffe O."/>
        </authorList>
    </citation>
    <scope>NUCLEOTIDE SEQUENCE [LARGE SCALE GENOMIC DNA]</scope>
    <source>
        <strain evidence="2 3">CCM4811</strain>
    </source>
</reference>
<dbReference type="EMBL" id="SCWA01000029">
    <property type="protein sequence ID" value="TDL93344.1"/>
    <property type="molecule type" value="Genomic_DNA"/>
</dbReference>
<dbReference type="RefSeq" id="WP_133432814.1">
    <property type="nucleotide sequence ID" value="NZ_SCWA01000029.1"/>
</dbReference>
<keyword evidence="3" id="KW-1185">Reference proteome</keyword>
<proteinExistence type="predicted"/>
<keyword evidence="2" id="KW-0255">Endonuclease</keyword>
<dbReference type="GO" id="GO:0004519">
    <property type="term" value="F:endonuclease activity"/>
    <property type="evidence" value="ECO:0007669"/>
    <property type="project" value="UniProtKB-KW"/>
</dbReference>
<dbReference type="CDD" id="cd22337">
    <property type="entry name" value="MvaI-like"/>
    <property type="match status" value="1"/>
</dbReference>
<dbReference type="Proteomes" id="UP000295310">
    <property type="component" value="Unassembled WGS sequence"/>
</dbReference>
<evidence type="ECO:0000313" key="2">
    <source>
        <dbReference type="EMBL" id="TDL93344.1"/>
    </source>
</evidence>
<keyword evidence="2" id="KW-0540">Nuclease</keyword>
<dbReference type="Gene3D" id="3.30.70.3570">
    <property type="entry name" value="MvaI/BcnI restriction endonuclease, recognition domain"/>
    <property type="match status" value="2"/>
</dbReference>
<keyword evidence="2" id="KW-0378">Hydrolase</keyword>
<organism evidence="2 3">
    <name type="scientific">Macrococcus brunensis</name>
    <dbReference type="NCBI Taxonomy" id="198483"/>
    <lineage>
        <taxon>Bacteria</taxon>
        <taxon>Bacillati</taxon>
        <taxon>Bacillota</taxon>
        <taxon>Bacilli</taxon>
        <taxon>Bacillales</taxon>
        <taxon>Staphylococcaceae</taxon>
        <taxon>Macrococcus</taxon>
    </lineage>
</organism>
<sequence>MSEYLDMLKEAVQKIIDDGWHETKRTGNTGIGKTFEDLLEKEEDNLDAPDFHDIEIKTHETAAKSLLTLFTKSPTNPRGANTILRNKYGKKDEYGNNILHQTVSGNRLTKSNSYLYDFKVEVDWENEVVRLEVYDKSENMIDNSVYWSFESLQKQLDRKLKYIAIISAESKIENNTKYYKYNSADLLTGLSVESLCEGIENGDIKIDIRIGAYHSGKKIGKTHDHGTGFRINMEKLLEYGEVKVIL</sequence>
<feature type="domain" description="MvaI/BcnI restriction endonuclease" evidence="1">
    <location>
        <begin position="12"/>
        <end position="236"/>
    </location>
</feature>
<dbReference type="Pfam" id="PF15515">
    <property type="entry name" value="MvaI_BcnI"/>
    <property type="match status" value="1"/>
</dbReference>
<dbReference type="InterPro" id="IPR043005">
    <property type="entry name" value="MvaI_BcnI_rec"/>
</dbReference>
<comment type="caution">
    <text evidence="2">The sequence shown here is derived from an EMBL/GenBank/DDBJ whole genome shotgun (WGS) entry which is preliminary data.</text>
</comment>